<accession>A0A0A8ZP07</accession>
<reference evidence="1" key="1">
    <citation type="submission" date="2014-09" db="EMBL/GenBank/DDBJ databases">
        <authorList>
            <person name="Magalhaes I.L.F."/>
            <person name="Oliveira U."/>
            <person name="Santos F.R."/>
            <person name="Vidigal T.H.D.A."/>
            <person name="Brescovit A.D."/>
            <person name="Santos A.J."/>
        </authorList>
    </citation>
    <scope>NUCLEOTIDE SEQUENCE</scope>
    <source>
        <tissue evidence="1">Shoot tissue taken approximately 20 cm above the soil surface</tissue>
    </source>
</reference>
<organism evidence="1">
    <name type="scientific">Arundo donax</name>
    <name type="common">Giant reed</name>
    <name type="synonym">Donax arundinaceus</name>
    <dbReference type="NCBI Taxonomy" id="35708"/>
    <lineage>
        <taxon>Eukaryota</taxon>
        <taxon>Viridiplantae</taxon>
        <taxon>Streptophyta</taxon>
        <taxon>Embryophyta</taxon>
        <taxon>Tracheophyta</taxon>
        <taxon>Spermatophyta</taxon>
        <taxon>Magnoliopsida</taxon>
        <taxon>Liliopsida</taxon>
        <taxon>Poales</taxon>
        <taxon>Poaceae</taxon>
        <taxon>PACMAD clade</taxon>
        <taxon>Arundinoideae</taxon>
        <taxon>Arundineae</taxon>
        <taxon>Arundo</taxon>
    </lineage>
</organism>
<reference evidence="1" key="2">
    <citation type="journal article" date="2015" name="Data Brief">
        <title>Shoot transcriptome of the giant reed, Arundo donax.</title>
        <authorList>
            <person name="Barrero R.A."/>
            <person name="Guerrero F.D."/>
            <person name="Moolhuijzen P."/>
            <person name="Goolsby J.A."/>
            <person name="Tidwell J."/>
            <person name="Bellgard S.E."/>
            <person name="Bellgard M.I."/>
        </authorList>
    </citation>
    <scope>NUCLEOTIDE SEQUENCE</scope>
    <source>
        <tissue evidence="1">Shoot tissue taken approximately 20 cm above the soil surface</tissue>
    </source>
</reference>
<evidence type="ECO:0000313" key="1">
    <source>
        <dbReference type="EMBL" id="JAD38495.1"/>
    </source>
</evidence>
<dbReference type="EMBL" id="GBRH01259400">
    <property type="protein sequence ID" value="JAD38495.1"/>
    <property type="molecule type" value="Transcribed_RNA"/>
</dbReference>
<sequence>MLQQYVRGSREAVSETFLFKGVKTISLVEASGFLASSGSTSALSSLSIHV</sequence>
<dbReference type="AlphaFoldDB" id="A0A0A8ZP07"/>
<protein>
    <submittedName>
        <fullName evidence="1">Uncharacterized protein</fullName>
    </submittedName>
</protein>
<proteinExistence type="predicted"/>
<name>A0A0A8ZP07_ARUDO</name>